<organism evidence="2 3">
    <name type="scientific">Vigna mungo</name>
    <name type="common">Black gram</name>
    <name type="synonym">Phaseolus mungo</name>
    <dbReference type="NCBI Taxonomy" id="3915"/>
    <lineage>
        <taxon>Eukaryota</taxon>
        <taxon>Viridiplantae</taxon>
        <taxon>Streptophyta</taxon>
        <taxon>Embryophyta</taxon>
        <taxon>Tracheophyta</taxon>
        <taxon>Spermatophyta</taxon>
        <taxon>Magnoliopsida</taxon>
        <taxon>eudicotyledons</taxon>
        <taxon>Gunneridae</taxon>
        <taxon>Pentapetalae</taxon>
        <taxon>rosids</taxon>
        <taxon>fabids</taxon>
        <taxon>Fabales</taxon>
        <taxon>Fabaceae</taxon>
        <taxon>Papilionoideae</taxon>
        <taxon>50 kb inversion clade</taxon>
        <taxon>NPAAA clade</taxon>
        <taxon>indigoferoid/millettioid clade</taxon>
        <taxon>Phaseoleae</taxon>
        <taxon>Vigna</taxon>
    </lineage>
</organism>
<feature type="domain" description="3'-5' exonuclease" evidence="1">
    <location>
        <begin position="93"/>
        <end position="194"/>
    </location>
</feature>
<dbReference type="GO" id="GO:0000176">
    <property type="term" value="C:nuclear exosome (RNase complex)"/>
    <property type="evidence" value="ECO:0007669"/>
    <property type="project" value="TreeGrafter"/>
</dbReference>
<dbReference type="GO" id="GO:0071051">
    <property type="term" value="P:poly(A)-dependent snoRNA 3'-end processing"/>
    <property type="evidence" value="ECO:0007669"/>
    <property type="project" value="TreeGrafter"/>
</dbReference>
<dbReference type="EMBL" id="CP144695">
    <property type="protein sequence ID" value="WVZ08820.1"/>
    <property type="molecule type" value="Genomic_DNA"/>
</dbReference>
<accession>A0AAQ3NEH5</accession>
<protein>
    <recommendedName>
        <fullName evidence="1">3'-5' exonuclease domain-containing protein</fullName>
    </recommendedName>
</protein>
<reference evidence="2 3" key="1">
    <citation type="journal article" date="2023" name="Life. Sci Alliance">
        <title>Evolutionary insights into 3D genome organization and epigenetic landscape of Vigna mungo.</title>
        <authorList>
            <person name="Junaid A."/>
            <person name="Singh B."/>
            <person name="Bhatia S."/>
        </authorList>
    </citation>
    <scope>NUCLEOTIDE SEQUENCE [LARGE SCALE GENOMIC DNA]</scope>
    <source>
        <strain evidence="2">Urdbean</strain>
    </source>
</reference>
<dbReference type="InterPro" id="IPR045092">
    <property type="entry name" value="Rrp6-like"/>
</dbReference>
<dbReference type="GO" id="GO:0071038">
    <property type="term" value="P:TRAMP-dependent tRNA surveillance pathway"/>
    <property type="evidence" value="ECO:0007669"/>
    <property type="project" value="TreeGrafter"/>
</dbReference>
<dbReference type="Pfam" id="PF01612">
    <property type="entry name" value="DNA_pol_A_exo1"/>
    <property type="match status" value="1"/>
</dbReference>
<dbReference type="InterPro" id="IPR036397">
    <property type="entry name" value="RNaseH_sf"/>
</dbReference>
<dbReference type="PANTHER" id="PTHR12124">
    <property type="entry name" value="POLYMYOSITIS/SCLERODERMA AUTOANTIGEN-RELATED"/>
    <property type="match status" value="1"/>
</dbReference>
<dbReference type="GO" id="GO:0071036">
    <property type="term" value="P:nuclear polyadenylation-dependent snoRNA catabolic process"/>
    <property type="evidence" value="ECO:0007669"/>
    <property type="project" value="TreeGrafter"/>
</dbReference>
<evidence type="ECO:0000259" key="1">
    <source>
        <dbReference type="Pfam" id="PF01612"/>
    </source>
</evidence>
<dbReference type="GO" id="GO:0071035">
    <property type="term" value="P:nuclear polyadenylation-dependent rRNA catabolic process"/>
    <property type="evidence" value="ECO:0007669"/>
    <property type="project" value="TreeGrafter"/>
</dbReference>
<dbReference type="GO" id="GO:0071039">
    <property type="term" value="P:nuclear polyadenylation-dependent CUT catabolic process"/>
    <property type="evidence" value="ECO:0007669"/>
    <property type="project" value="TreeGrafter"/>
</dbReference>
<evidence type="ECO:0000313" key="2">
    <source>
        <dbReference type="EMBL" id="WVZ08820.1"/>
    </source>
</evidence>
<dbReference type="AlphaFoldDB" id="A0AAQ3NEH5"/>
<evidence type="ECO:0000313" key="3">
    <source>
        <dbReference type="Proteomes" id="UP001374535"/>
    </source>
</evidence>
<dbReference type="InterPro" id="IPR002562">
    <property type="entry name" value="3'-5'_exonuclease_dom"/>
</dbReference>
<dbReference type="InterPro" id="IPR012337">
    <property type="entry name" value="RNaseH-like_sf"/>
</dbReference>
<dbReference type="GO" id="GO:0000467">
    <property type="term" value="P:exonucleolytic trimming to generate mature 3'-end of 5.8S rRNA from tricistronic rRNA transcript (SSU-rRNA, 5.8S rRNA, LSU-rRNA)"/>
    <property type="evidence" value="ECO:0007669"/>
    <property type="project" value="InterPro"/>
</dbReference>
<name>A0AAQ3NEH5_VIGMU</name>
<dbReference type="GO" id="GO:0003727">
    <property type="term" value="F:single-stranded RNA binding"/>
    <property type="evidence" value="ECO:0007669"/>
    <property type="project" value="TreeGrafter"/>
</dbReference>
<dbReference type="GO" id="GO:0071040">
    <property type="term" value="P:nuclear polyadenylation-dependent antisense transcript catabolic process"/>
    <property type="evidence" value="ECO:0007669"/>
    <property type="project" value="TreeGrafter"/>
</dbReference>
<dbReference type="GO" id="GO:0005730">
    <property type="term" value="C:nucleolus"/>
    <property type="evidence" value="ECO:0007669"/>
    <property type="project" value="TreeGrafter"/>
</dbReference>
<dbReference type="GO" id="GO:0000175">
    <property type="term" value="F:3'-5'-RNA exonuclease activity"/>
    <property type="evidence" value="ECO:0007669"/>
    <property type="project" value="InterPro"/>
</dbReference>
<dbReference type="Gene3D" id="3.30.420.10">
    <property type="entry name" value="Ribonuclease H-like superfamily/Ribonuclease H"/>
    <property type="match status" value="1"/>
</dbReference>
<dbReference type="Proteomes" id="UP001374535">
    <property type="component" value="Chromosome 6"/>
</dbReference>
<dbReference type="SUPFAM" id="SSF53098">
    <property type="entry name" value="Ribonuclease H-like"/>
    <property type="match status" value="1"/>
</dbReference>
<proteinExistence type="predicted"/>
<sequence>MVKHMYSVDLVLKRKEQPRHTERKQRSEHPRRVVEINRLAGINEIGWQTLEYCWSMGSIVEKFSVLDFVDKENIEDILPIKPLSIECTPFKLVEEVKGLKELAATLSTVNEFAVDLEHNHYRSFQGLTCLMQISTRTEDFVIDTLKVRNHVGPYLREVFKDPTKKKVMHGADRDILWLQRDFGIYVCNMFDTGQVCLF</sequence>
<gene>
    <name evidence="2" type="ORF">V8G54_022166</name>
</gene>
<dbReference type="PANTHER" id="PTHR12124:SF72">
    <property type="entry name" value="3'-5' EXONUCLEASE"/>
    <property type="match status" value="1"/>
</dbReference>
<dbReference type="GO" id="GO:0071037">
    <property type="term" value="P:nuclear polyadenylation-dependent snRNA catabolic process"/>
    <property type="evidence" value="ECO:0007669"/>
    <property type="project" value="TreeGrafter"/>
</dbReference>
<keyword evidence="3" id="KW-1185">Reference proteome</keyword>
<dbReference type="GO" id="GO:0071044">
    <property type="term" value="P:histone mRNA catabolic process"/>
    <property type="evidence" value="ECO:0007669"/>
    <property type="project" value="TreeGrafter"/>
</dbReference>